<name>A0A1H3WGZ7_9GAMM</name>
<keyword evidence="4" id="KW-1185">Reference proteome</keyword>
<feature type="domain" description="AB hydrolase-1" evidence="2">
    <location>
        <begin position="35"/>
        <end position="302"/>
    </location>
</feature>
<dbReference type="STRING" id="658218.SAMN05216562_0789"/>
<evidence type="ECO:0000256" key="1">
    <source>
        <dbReference type="ARBA" id="ARBA00022801"/>
    </source>
</evidence>
<keyword evidence="1" id="KW-0378">Hydrolase</keyword>
<dbReference type="PRINTS" id="PR00412">
    <property type="entry name" value="EPOXHYDRLASE"/>
</dbReference>
<dbReference type="RefSeq" id="WP_170833109.1">
    <property type="nucleotide sequence ID" value="NZ_FNQO01000001.1"/>
</dbReference>
<sequence length="322" mass="36695">MRQQLPYGLDQYGIRFRRVATNGIHLNVAEAGEGPLVFLLHGFPECWASWGPQIKFLVDQGYKVVAPEMRGYGDSDAPEDVAAYDTVELAADVIGLLDAYDQERGVIIGHDWGCIVAWHTAWLHPERIKGVGGLSVPWFGRGQTDTLSALKRQMGDNYFYILDFQNAAAHEALNRDKAKSLEAILTGHFDLLGQKAGDQGLLERITMPERRPDYMPQEFLDYITSRYQRHGFEPVLNWYRNFERTWQRTADQDGHTITVPAMYLTGSKDWTNRYADSIGLDMHERCSDLRINEVLKAGHWLGQEEPELLNRKIAEFLAMLGH</sequence>
<gene>
    <name evidence="3" type="ORF">SAMN05216562_0789</name>
</gene>
<proteinExistence type="predicted"/>
<dbReference type="Gene3D" id="3.40.50.1820">
    <property type="entry name" value="alpha/beta hydrolase"/>
    <property type="match status" value="1"/>
</dbReference>
<accession>A0A1H3WGZ7</accession>
<dbReference type="InterPro" id="IPR029058">
    <property type="entry name" value="AB_hydrolase_fold"/>
</dbReference>
<dbReference type="Pfam" id="PF00561">
    <property type="entry name" value="Abhydrolase_1"/>
    <property type="match status" value="1"/>
</dbReference>
<dbReference type="EMBL" id="FNQO01000001">
    <property type="protein sequence ID" value="SDZ85508.1"/>
    <property type="molecule type" value="Genomic_DNA"/>
</dbReference>
<reference evidence="4" key="1">
    <citation type="submission" date="2016-10" db="EMBL/GenBank/DDBJ databases">
        <authorList>
            <person name="Varghese N."/>
            <person name="Submissions S."/>
        </authorList>
    </citation>
    <scope>NUCLEOTIDE SEQUENCE [LARGE SCALE GENOMIC DNA]</scope>
    <source>
        <strain evidence="4">CGMCC 1.10657</strain>
    </source>
</reference>
<dbReference type="InterPro" id="IPR000639">
    <property type="entry name" value="Epox_hydrolase-like"/>
</dbReference>
<dbReference type="Proteomes" id="UP000198658">
    <property type="component" value="Unassembled WGS sequence"/>
</dbReference>
<dbReference type="PANTHER" id="PTHR43329">
    <property type="entry name" value="EPOXIDE HYDROLASE"/>
    <property type="match status" value="1"/>
</dbReference>
<organism evidence="3 4">
    <name type="scientific">Microbulbifer marinus</name>
    <dbReference type="NCBI Taxonomy" id="658218"/>
    <lineage>
        <taxon>Bacteria</taxon>
        <taxon>Pseudomonadati</taxon>
        <taxon>Pseudomonadota</taxon>
        <taxon>Gammaproteobacteria</taxon>
        <taxon>Cellvibrionales</taxon>
        <taxon>Microbulbiferaceae</taxon>
        <taxon>Microbulbifer</taxon>
    </lineage>
</organism>
<evidence type="ECO:0000259" key="2">
    <source>
        <dbReference type="Pfam" id="PF00561"/>
    </source>
</evidence>
<evidence type="ECO:0000313" key="3">
    <source>
        <dbReference type="EMBL" id="SDZ85508.1"/>
    </source>
</evidence>
<protein>
    <submittedName>
        <fullName evidence="3">Pimeloyl-ACP methyl ester carboxylesterase</fullName>
    </submittedName>
</protein>
<evidence type="ECO:0000313" key="4">
    <source>
        <dbReference type="Proteomes" id="UP000198658"/>
    </source>
</evidence>
<dbReference type="AlphaFoldDB" id="A0A1H3WGZ7"/>
<dbReference type="InterPro" id="IPR000073">
    <property type="entry name" value="AB_hydrolase_1"/>
</dbReference>
<dbReference type="SUPFAM" id="SSF53474">
    <property type="entry name" value="alpha/beta-Hydrolases"/>
    <property type="match status" value="1"/>
</dbReference>
<dbReference type="GO" id="GO:0016787">
    <property type="term" value="F:hydrolase activity"/>
    <property type="evidence" value="ECO:0007669"/>
    <property type="project" value="UniProtKB-KW"/>
</dbReference>